<evidence type="ECO:0000313" key="7">
    <source>
        <dbReference type="Proteomes" id="UP000469185"/>
    </source>
</evidence>
<dbReference type="SUPFAM" id="SSF46689">
    <property type="entry name" value="Homeodomain-like"/>
    <property type="match status" value="1"/>
</dbReference>
<dbReference type="SUPFAM" id="SSF48498">
    <property type="entry name" value="Tetracyclin repressor-like, C-terminal domain"/>
    <property type="match status" value="1"/>
</dbReference>
<dbReference type="Proteomes" id="UP000469185">
    <property type="component" value="Unassembled WGS sequence"/>
</dbReference>
<proteinExistence type="predicted"/>
<organism evidence="6 7">
    <name type="scientific">Phytoactinopolyspora alkaliphila</name>
    <dbReference type="NCBI Taxonomy" id="1783498"/>
    <lineage>
        <taxon>Bacteria</taxon>
        <taxon>Bacillati</taxon>
        <taxon>Actinomycetota</taxon>
        <taxon>Actinomycetes</taxon>
        <taxon>Jiangellales</taxon>
        <taxon>Jiangellaceae</taxon>
        <taxon>Phytoactinopolyspora</taxon>
    </lineage>
</organism>
<dbReference type="InterPro" id="IPR036271">
    <property type="entry name" value="Tet_transcr_reg_TetR-rel_C_sf"/>
</dbReference>
<dbReference type="EMBL" id="JAAGOB010000022">
    <property type="protein sequence ID" value="NED98475.1"/>
    <property type="molecule type" value="Genomic_DNA"/>
</dbReference>
<dbReference type="PROSITE" id="PS50977">
    <property type="entry name" value="HTH_TETR_2"/>
    <property type="match status" value="1"/>
</dbReference>
<evidence type="ECO:0000313" key="6">
    <source>
        <dbReference type="EMBL" id="NED98475.1"/>
    </source>
</evidence>
<keyword evidence="3" id="KW-0804">Transcription</keyword>
<dbReference type="RefSeq" id="WP_163821309.1">
    <property type="nucleotide sequence ID" value="NZ_JAAGOB010000022.1"/>
</dbReference>
<dbReference type="Pfam" id="PF00440">
    <property type="entry name" value="TetR_N"/>
    <property type="match status" value="1"/>
</dbReference>
<evidence type="ECO:0000256" key="1">
    <source>
        <dbReference type="ARBA" id="ARBA00023015"/>
    </source>
</evidence>
<evidence type="ECO:0000256" key="3">
    <source>
        <dbReference type="ARBA" id="ARBA00023163"/>
    </source>
</evidence>
<dbReference type="InterPro" id="IPR001647">
    <property type="entry name" value="HTH_TetR"/>
</dbReference>
<dbReference type="InterPro" id="IPR009057">
    <property type="entry name" value="Homeodomain-like_sf"/>
</dbReference>
<evidence type="ECO:0000259" key="5">
    <source>
        <dbReference type="PROSITE" id="PS50977"/>
    </source>
</evidence>
<feature type="DNA-binding region" description="H-T-H motif" evidence="4">
    <location>
        <begin position="29"/>
        <end position="48"/>
    </location>
</feature>
<evidence type="ECO:0000256" key="2">
    <source>
        <dbReference type="ARBA" id="ARBA00023125"/>
    </source>
</evidence>
<keyword evidence="1" id="KW-0805">Transcription regulation</keyword>
<reference evidence="6 7" key="1">
    <citation type="submission" date="2020-02" db="EMBL/GenBank/DDBJ databases">
        <authorList>
            <person name="Li X.-J."/>
            <person name="Feng X.-M."/>
        </authorList>
    </citation>
    <scope>NUCLEOTIDE SEQUENCE [LARGE SCALE GENOMIC DNA]</scope>
    <source>
        <strain evidence="6 7">CGMCC 4.7225</strain>
    </source>
</reference>
<evidence type="ECO:0000256" key="4">
    <source>
        <dbReference type="PROSITE-ProRule" id="PRU00335"/>
    </source>
</evidence>
<dbReference type="PANTHER" id="PTHR47506">
    <property type="entry name" value="TRANSCRIPTIONAL REGULATORY PROTEIN"/>
    <property type="match status" value="1"/>
</dbReference>
<feature type="domain" description="HTH tetR-type" evidence="5">
    <location>
        <begin position="6"/>
        <end position="66"/>
    </location>
</feature>
<keyword evidence="2 4" id="KW-0238">DNA-binding</keyword>
<accession>A0A6N9YU25</accession>
<dbReference type="GO" id="GO:0003677">
    <property type="term" value="F:DNA binding"/>
    <property type="evidence" value="ECO:0007669"/>
    <property type="project" value="UniProtKB-UniRule"/>
</dbReference>
<dbReference type="PANTHER" id="PTHR47506:SF1">
    <property type="entry name" value="HTH-TYPE TRANSCRIPTIONAL REGULATOR YJDC"/>
    <property type="match status" value="1"/>
</dbReference>
<dbReference type="PRINTS" id="PR00455">
    <property type="entry name" value="HTHTETR"/>
</dbReference>
<sequence>MGEALTPAGRRTLDAAAELFYTQGIHAVGVDAVASAAGITKKTLYACFGSKDRLVAAYLKERDERWRQWLREQVDEPGGPARDQILATFDALAAWAERENSRGCGFVNALAELPAADHPARAVIAEQKRWMLGYLTGLAAAAGAEPPEALGRTLFLLHEGASVAASIEAVPDAARHARSVAADLVPDGGMTT</sequence>
<dbReference type="Gene3D" id="1.10.357.10">
    <property type="entry name" value="Tetracycline Repressor, domain 2"/>
    <property type="match status" value="1"/>
</dbReference>
<name>A0A6N9YU25_9ACTN</name>
<protein>
    <submittedName>
        <fullName evidence="6">TetR/AcrR family transcriptional regulator</fullName>
    </submittedName>
</protein>
<keyword evidence="7" id="KW-1185">Reference proteome</keyword>
<gene>
    <name evidence="6" type="ORF">G1H11_24565</name>
</gene>
<dbReference type="AlphaFoldDB" id="A0A6N9YU25"/>
<comment type="caution">
    <text evidence="6">The sequence shown here is derived from an EMBL/GenBank/DDBJ whole genome shotgun (WGS) entry which is preliminary data.</text>
</comment>